<dbReference type="PANTHER" id="PTHR24404">
    <property type="entry name" value="ZINC FINGER PROTEIN"/>
    <property type="match status" value="1"/>
</dbReference>
<reference evidence="12" key="1">
    <citation type="submission" date="2022-07" db="EMBL/GenBank/DDBJ databases">
        <authorList>
            <person name="Trinca V."/>
            <person name="Uliana J.V.C."/>
            <person name="Torres T.T."/>
            <person name="Ward R.J."/>
            <person name="Monesi N."/>
        </authorList>
    </citation>
    <scope>NUCLEOTIDE SEQUENCE</scope>
    <source>
        <strain evidence="12">HSMRA1968</strain>
        <tissue evidence="12">Whole embryos</tissue>
    </source>
</reference>
<feature type="domain" description="C2H2-type" evidence="10">
    <location>
        <begin position="386"/>
        <end position="414"/>
    </location>
</feature>
<keyword evidence="3" id="KW-0677">Repeat</keyword>
<feature type="binding site" evidence="9">
    <location>
        <position position="64"/>
    </location>
    <ligand>
        <name>Zn(2+)</name>
        <dbReference type="ChEBI" id="CHEBI:29105"/>
    </ligand>
</feature>
<evidence type="ECO:0000259" key="10">
    <source>
        <dbReference type="PROSITE" id="PS50157"/>
    </source>
</evidence>
<feature type="domain" description="C2H2-type" evidence="10">
    <location>
        <begin position="358"/>
        <end position="385"/>
    </location>
</feature>
<keyword evidence="7" id="KW-0539">Nucleus</keyword>
<accession>A0A9Q0MYT4</accession>
<keyword evidence="4 8" id="KW-0863">Zinc-finger</keyword>
<dbReference type="InterPro" id="IPR036236">
    <property type="entry name" value="Znf_C2H2_sf"/>
</dbReference>
<comment type="subcellular location">
    <subcellularLocation>
        <location evidence="1">Nucleus</location>
    </subcellularLocation>
</comment>
<evidence type="ECO:0000313" key="13">
    <source>
        <dbReference type="Proteomes" id="UP001151699"/>
    </source>
</evidence>
<dbReference type="GO" id="GO:0008270">
    <property type="term" value="F:zinc ion binding"/>
    <property type="evidence" value="ECO:0007669"/>
    <property type="project" value="UniProtKB-UniRule"/>
</dbReference>
<feature type="domain" description="C2H2-type" evidence="10">
    <location>
        <begin position="233"/>
        <end position="257"/>
    </location>
</feature>
<dbReference type="InterPro" id="IPR013087">
    <property type="entry name" value="Znf_C2H2_type"/>
</dbReference>
<dbReference type="Proteomes" id="UP001151699">
    <property type="component" value="Chromosome X"/>
</dbReference>
<evidence type="ECO:0000256" key="8">
    <source>
        <dbReference type="PROSITE-ProRule" id="PRU00042"/>
    </source>
</evidence>
<dbReference type="SUPFAM" id="SSF57716">
    <property type="entry name" value="Glucocorticoid receptor-like (DNA-binding domain)"/>
    <property type="match status" value="1"/>
</dbReference>
<dbReference type="AlphaFoldDB" id="A0A9Q0MYT4"/>
<feature type="binding site" evidence="9">
    <location>
        <position position="114"/>
    </location>
    <ligand>
        <name>Zn(2+)</name>
        <dbReference type="ChEBI" id="CHEBI:29105"/>
    </ligand>
</feature>
<evidence type="ECO:0000256" key="3">
    <source>
        <dbReference type="ARBA" id="ARBA00022737"/>
    </source>
</evidence>
<evidence type="ECO:0000313" key="12">
    <source>
        <dbReference type="EMBL" id="KAJ6639654.1"/>
    </source>
</evidence>
<dbReference type="GO" id="GO:0006357">
    <property type="term" value="P:regulation of transcription by RNA polymerase II"/>
    <property type="evidence" value="ECO:0007669"/>
    <property type="project" value="TreeGrafter"/>
</dbReference>
<organism evidence="12 13">
    <name type="scientific">Pseudolycoriella hygida</name>
    <dbReference type="NCBI Taxonomy" id="35572"/>
    <lineage>
        <taxon>Eukaryota</taxon>
        <taxon>Metazoa</taxon>
        <taxon>Ecdysozoa</taxon>
        <taxon>Arthropoda</taxon>
        <taxon>Hexapoda</taxon>
        <taxon>Insecta</taxon>
        <taxon>Pterygota</taxon>
        <taxon>Neoptera</taxon>
        <taxon>Endopterygota</taxon>
        <taxon>Diptera</taxon>
        <taxon>Nematocera</taxon>
        <taxon>Sciaroidea</taxon>
        <taxon>Sciaridae</taxon>
        <taxon>Pseudolycoriella</taxon>
    </lineage>
</organism>
<dbReference type="GO" id="GO:0003700">
    <property type="term" value="F:DNA-binding transcription factor activity"/>
    <property type="evidence" value="ECO:0007669"/>
    <property type="project" value="TreeGrafter"/>
</dbReference>
<dbReference type="Gene3D" id="3.40.1800.20">
    <property type="match status" value="1"/>
</dbReference>
<evidence type="ECO:0000256" key="5">
    <source>
        <dbReference type="ARBA" id="ARBA00022833"/>
    </source>
</evidence>
<keyword evidence="6" id="KW-0238">DNA-binding</keyword>
<protein>
    <submittedName>
        <fullName evidence="12">Zinc finger protein</fullName>
    </submittedName>
</protein>
<dbReference type="SMART" id="SM00355">
    <property type="entry name" value="ZnF_C2H2"/>
    <property type="match status" value="9"/>
</dbReference>
<comment type="caution">
    <text evidence="12">The sequence shown here is derived from an EMBL/GenBank/DDBJ whole genome shotgun (WGS) entry which is preliminary data.</text>
</comment>
<dbReference type="SMART" id="SM00868">
    <property type="entry name" value="zf-AD"/>
    <property type="match status" value="2"/>
</dbReference>
<feature type="domain" description="C2H2-type" evidence="10">
    <location>
        <begin position="284"/>
        <end position="312"/>
    </location>
</feature>
<dbReference type="PROSITE" id="PS50157">
    <property type="entry name" value="ZINC_FINGER_C2H2_2"/>
    <property type="match status" value="8"/>
</dbReference>
<evidence type="ECO:0000256" key="1">
    <source>
        <dbReference type="ARBA" id="ARBA00004123"/>
    </source>
</evidence>
<feature type="binding site" evidence="9">
    <location>
        <position position="61"/>
    </location>
    <ligand>
        <name>Zn(2+)</name>
        <dbReference type="ChEBI" id="CHEBI:29105"/>
    </ligand>
</feature>
<dbReference type="PROSITE" id="PS51915">
    <property type="entry name" value="ZAD"/>
    <property type="match status" value="1"/>
</dbReference>
<proteinExistence type="predicted"/>
<feature type="domain" description="C2H2-type" evidence="10">
    <location>
        <begin position="415"/>
        <end position="442"/>
    </location>
</feature>
<evidence type="ECO:0000256" key="2">
    <source>
        <dbReference type="ARBA" id="ARBA00022723"/>
    </source>
</evidence>
<dbReference type="InterPro" id="IPR050589">
    <property type="entry name" value="Ikaros_C2H2-ZF"/>
</dbReference>
<dbReference type="GO" id="GO:0000978">
    <property type="term" value="F:RNA polymerase II cis-regulatory region sequence-specific DNA binding"/>
    <property type="evidence" value="ECO:0007669"/>
    <property type="project" value="TreeGrafter"/>
</dbReference>
<keyword evidence="5 9" id="KW-0862">Zinc</keyword>
<feature type="domain" description="C2H2-type" evidence="10">
    <location>
        <begin position="498"/>
        <end position="526"/>
    </location>
</feature>
<feature type="binding site" evidence="9">
    <location>
        <position position="117"/>
    </location>
    <ligand>
        <name>Zn(2+)</name>
        <dbReference type="ChEBI" id="CHEBI:29105"/>
    </ligand>
</feature>
<dbReference type="PROSITE" id="PS00028">
    <property type="entry name" value="ZINC_FINGER_C2H2_1"/>
    <property type="match status" value="8"/>
</dbReference>
<dbReference type="GO" id="GO:0005634">
    <property type="term" value="C:nucleus"/>
    <property type="evidence" value="ECO:0007669"/>
    <property type="project" value="UniProtKB-SubCell"/>
</dbReference>
<dbReference type="Pfam" id="PF07776">
    <property type="entry name" value="zf-AD"/>
    <property type="match status" value="1"/>
</dbReference>
<dbReference type="InterPro" id="IPR012934">
    <property type="entry name" value="Znf_AD"/>
</dbReference>
<dbReference type="EMBL" id="WJQU01000003">
    <property type="protein sequence ID" value="KAJ6639654.1"/>
    <property type="molecule type" value="Genomic_DNA"/>
</dbReference>
<dbReference type="OrthoDB" id="3533395at2759"/>
<name>A0A9Q0MYT4_9DIPT</name>
<dbReference type="PANTHER" id="PTHR24404:SF114">
    <property type="entry name" value="KLUMPFUSS, ISOFORM B-RELATED"/>
    <property type="match status" value="1"/>
</dbReference>
<evidence type="ECO:0000256" key="7">
    <source>
        <dbReference type="ARBA" id="ARBA00023242"/>
    </source>
</evidence>
<keyword evidence="13" id="KW-1185">Reference proteome</keyword>
<dbReference type="Pfam" id="PF00096">
    <property type="entry name" value="zf-C2H2"/>
    <property type="match status" value="4"/>
</dbReference>
<dbReference type="Gene3D" id="3.30.160.60">
    <property type="entry name" value="Classic Zinc Finger"/>
    <property type="match status" value="5"/>
</dbReference>
<feature type="domain" description="C2H2-type" evidence="10">
    <location>
        <begin position="471"/>
        <end position="498"/>
    </location>
</feature>
<dbReference type="SUPFAM" id="SSF57667">
    <property type="entry name" value="beta-beta-alpha zinc fingers"/>
    <property type="match status" value="4"/>
</dbReference>
<keyword evidence="2 9" id="KW-0479">Metal-binding</keyword>
<sequence>MHHKKNLKHTNNVPDWRYWHVFEEYMVNRPNSSDSDFMAEDDFSLIEHPVNVNNRVDRKFCRICLQRERPAFPENIISIFGPLNATIRINEALGVCFGLEIFDEQNSSEENQICLDCLKRLDAAYHFRKLCWESQCRLKYNRMFPHLEDGRNETAIDSCQVEESTKNYNQSQDESSLSGFAATFAFDEEFVDTKPKDGTASKIDEKCAVMQPDKFDDKIPEESIGQVDKLTNFQCSICMKKFPNIEYIKKHLVTIHSLISDSQNFRNYLELSNCDSDDELNDNVKCYICGKIYVRREYLKKHLKLIHNVTDADYNVYERIDEANKTTKPLLCHSCGESFVLKHVFKKHIEHHERGSLLSCDYCDIKLVDKSSVERHMVLHTGQRNYKCIFCAKGFFTRISQKRHERNVHTKEKSHICQYCNKKFVMWKFLERHLNTHTAEVVYQCDQCDKKYLNKNHLRVHKFRHAKEPPFKCSVCSKAYFDRSTLKKHNYVHIGNPHQCSHCERSFDRRDKMNAHIRKTHGLSKLNDNDGNTQKM</sequence>
<evidence type="ECO:0000256" key="9">
    <source>
        <dbReference type="PROSITE-ProRule" id="PRU01263"/>
    </source>
</evidence>
<feature type="domain" description="C2H2-type" evidence="10">
    <location>
        <begin position="443"/>
        <end position="470"/>
    </location>
</feature>
<evidence type="ECO:0000256" key="4">
    <source>
        <dbReference type="ARBA" id="ARBA00022771"/>
    </source>
</evidence>
<feature type="domain" description="ZAD" evidence="11">
    <location>
        <begin position="59"/>
        <end position="141"/>
    </location>
</feature>
<evidence type="ECO:0000259" key="11">
    <source>
        <dbReference type="PROSITE" id="PS51915"/>
    </source>
</evidence>
<gene>
    <name evidence="12" type="primary">Znf2</name>
    <name evidence="12" type="ORF">Bhyg_12401</name>
</gene>
<evidence type="ECO:0000256" key="6">
    <source>
        <dbReference type="ARBA" id="ARBA00023125"/>
    </source>
</evidence>